<evidence type="ECO:0000256" key="2">
    <source>
        <dbReference type="SAM" id="Phobius"/>
    </source>
</evidence>
<comment type="caution">
    <text evidence="3">The sequence shown here is derived from an EMBL/GenBank/DDBJ whole genome shotgun (WGS) entry which is preliminary data.</text>
</comment>
<name>A0ABQ0DI63_9EUKA</name>
<evidence type="ECO:0000313" key="3">
    <source>
        <dbReference type="EMBL" id="GAB1222547.1"/>
    </source>
</evidence>
<sequence>MAHTPLLLLSLLGIILCCFFPIQFYFNLLDPDIEFNEKISSLFISVGCIFGILLFISTTIVSCCFNKGGKICTIIGSILVLLIGGFFIILSQTMMKQNDFSEDINGLHNIELKSNCCGWKSINLDGCYAKNITDSIKSCYDEIGYPIQLIFIHLFVFYMCYVIYIFITLLLIICSSTSSSSSNKQNLQRTEYSNNENLKED</sequence>
<evidence type="ECO:0008006" key="5">
    <source>
        <dbReference type="Google" id="ProtNLM"/>
    </source>
</evidence>
<keyword evidence="2" id="KW-1133">Transmembrane helix</keyword>
<feature type="transmembrane region" description="Helical" evidence="2">
    <location>
        <begin position="7"/>
        <end position="26"/>
    </location>
</feature>
<gene>
    <name evidence="3" type="ORF">ENUP19_0115G0007</name>
</gene>
<evidence type="ECO:0000256" key="1">
    <source>
        <dbReference type="SAM" id="MobiDB-lite"/>
    </source>
</evidence>
<feature type="region of interest" description="Disordered" evidence="1">
    <location>
        <begin position="179"/>
        <end position="201"/>
    </location>
</feature>
<evidence type="ECO:0000313" key="4">
    <source>
        <dbReference type="Proteomes" id="UP001628156"/>
    </source>
</evidence>
<keyword evidence="4" id="KW-1185">Reference proteome</keyword>
<feature type="compositionally biased region" description="Polar residues" evidence="1">
    <location>
        <begin position="183"/>
        <end position="201"/>
    </location>
</feature>
<dbReference type="EMBL" id="BAAFRS010000115">
    <property type="protein sequence ID" value="GAB1222547.1"/>
    <property type="molecule type" value="Genomic_DNA"/>
</dbReference>
<accession>A0ABQ0DI63</accession>
<keyword evidence="2" id="KW-0472">Membrane</keyword>
<reference evidence="3 4" key="1">
    <citation type="journal article" date="2019" name="PLoS Negl. Trop. Dis.">
        <title>Whole genome sequencing of Entamoeba nuttalli reveals mammalian host-related molecular signatures and a novel octapeptide-repeat surface protein.</title>
        <authorList>
            <person name="Tanaka M."/>
            <person name="Makiuchi T."/>
            <person name="Komiyama T."/>
            <person name="Shiina T."/>
            <person name="Osaki K."/>
            <person name="Tachibana H."/>
        </authorList>
    </citation>
    <scope>NUCLEOTIDE SEQUENCE [LARGE SCALE GENOMIC DNA]</scope>
    <source>
        <strain evidence="3 4">P19-061405</strain>
    </source>
</reference>
<proteinExistence type="predicted"/>
<feature type="transmembrane region" description="Helical" evidence="2">
    <location>
        <begin position="150"/>
        <end position="174"/>
    </location>
</feature>
<dbReference type="Proteomes" id="UP001628156">
    <property type="component" value="Unassembled WGS sequence"/>
</dbReference>
<feature type="transmembrane region" description="Helical" evidence="2">
    <location>
        <begin position="71"/>
        <end position="90"/>
    </location>
</feature>
<keyword evidence="2" id="KW-0812">Transmembrane</keyword>
<organism evidence="3 4">
    <name type="scientific">Entamoeba nuttalli</name>
    <dbReference type="NCBI Taxonomy" id="412467"/>
    <lineage>
        <taxon>Eukaryota</taxon>
        <taxon>Amoebozoa</taxon>
        <taxon>Evosea</taxon>
        <taxon>Archamoebae</taxon>
        <taxon>Mastigamoebida</taxon>
        <taxon>Entamoebidae</taxon>
        <taxon>Entamoeba</taxon>
    </lineage>
</organism>
<protein>
    <recommendedName>
        <fullName evidence="5">Tetraspanin family protein</fullName>
    </recommendedName>
</protein>
<feature type="transmembrane region" description="Helical" evidence="2">
    <location>
        <begin position="42"/>
        <end position="64"/>
    </location>
</feature>